<dbReference type="AlphaFoldDB" id="A0A516H5V6"/>
<sequence>MTESVGAAFAGAVSPLAAALTARGYTTLTPVQAAVLAPEHAEADLLVSAQTGSGKTVAFGLNIAPTLLQGSDGFEPFRPGSWMPPLALIIAPTRELALQVCRELAWLYEQTNARVVSCVGGMDMRAERQALNAGAHIVVGTPGRLKDHIERGALDIGSLRAVVLDEADEMLDLGFREDLEFILDASPSERRTLMFSATVAKPIAQLATRFQKNAIRIATASATERHGDIAYRALMVAPNERENAIINVLRFHDAKSAIIFCGTRMAVTHLTARLSNRGFTVVALSGELSQNERTHALQAMRDGRAQVCVATDVAARGIDLPGLELVVHADLPTNSETLLHRSGRTGRAGNKGLCVLLVPHNRRRGMQRLLGERNIDATWGQPPSATEIQAADRKRILNDETLQGELTAEEQTFAAQLIEQHGAERIAAAFLRLQQKNRPAPEELLDVAAENDRGPEQSNYGRKTPRDGLASDGPGRGRLGGSWFKINAGHKQNAEPRWLLPLICRVGHVTRNDVGSIKIFHTESLFEIAAPAAERFIQTVEREGTGEKKISITRADGPPPETASPQREKKAWIPEHEFRQQRAASGGKPGEGKPRDFKPGGKPPWKKKERSEGGEFQPDRAPATNKSGWSKPKKKQP</sequence>
<dbReference type="Pfam" id="PF03880">
    <property type="entry name" value="DbpA"/>
    <property type="match status" value="1"/>
</dbReference>
<feature type="compositionally biased region" description="Basic and acidic residues" evidence="7">
    <location>
        <begin position="590"/>
        <end position="599"/>
    </location>
</feature>
<dbReference type="InterPro" id="IPR050079">
    <property type="entry name" value="DEAD_box_RNA_helicase"/>
</dbReference>
<proteinExistence type="inferred from homology"/>
<accession>A0A516H5V6</accession>
<feature type="region of interest" description="Disordered" evidence="7">
    <location>
        <begin position="446"/>
        <end position="478"/>
    </location>
</feature>
<dbReference type="GO" id="GO:0003676">
    <property type="term" value="F:nucleic acid binding"/>
    <property type="evidence" value="ECO:0007669"/>
    <property type="project" value="InterPro"/>
</dbReference>
<dbReference type="CDD" id="cd12252">
    <property type="entry name" value="RRM_DbpA"/>
    <property type="match status" value="1"/>
</dbReference>
<feature type="domain" description="Helicase C-terminal" evidence="9">
    <location>
        <begin position="240"/>
        <end position="389"/>
    </location>
</feature>
<dbReference type="CDD" id="cd18787">
    <property type="entry name" value="SF2_C_DEAD"/>
    <property type="match status" value="1"/>
</dbReference>
<dbReference type="Proteomes" id="UP000317496">
    <property type="component" value="Chromosome"/>
</dbReference>
<dbReference type="SMART" id="SM00487">
    <property type="entry name" value="DEXDc"/>
    <property type="match status" value="1"/>
</dbReference>
<evidence type="ECO:0000313" key="10">
    <source>
        <dbReference type="EMBL" id="QDO99132.1"/>
    </source>
</evidence>
<comment type="similarity">
    <text evidence="5 6">Belongs to the DEAD box helicase family.</text>
</comment>
<dbReference type="RefSeq" id="WP_144258128.1">
    <property type="nucleotide sequence ID" value="NZ_CP041636.1"/>
</dbReference>
<keyword evidence="1 6" id="KW-0547">Nucleotide-binding</keyword>
<dbReference type="GO" id="GO:0005829">
    <property type="term" value="C:cytosol"/>
    <property type="evidence" value="ECO:0007669"/>
    <property type="project" value="TreeGrafter"/>
</dbReference>
<dbReference type="SUPFAM" id="SSF52540">
    <property type="entry name" value="P-loop containing nucleoside triphosphate hydrolases"/>
    <property type="match status" value="1"/>
</dbReference>
<dbReference type="InterPro" id="IPR000629">
    <property type="entry name" value="RNA-helicase_DEAD-box_CS"/>
</dbReference>
<feature type="domain" description="Helicase ATP-binding" evidence="8">
    <location>
        <begin position="36"/>
        <end position="217"/>
    </location>
</feature>
<dbReference type="InterPro" id="IPR027417">
    <property type="entry name" value="P-loop_NTPase"/>
</dbReference>
<gene>
    <name evidence="10" type="ORF">FNB15_18460</name>
</gene>
<reference evidence="10 11" key="1">
    <citation type="submission" date="2019-07" db="EMBL/GenBank/DDBJ databases">
        <title>Genome sequencing for Ferrovibrio sp. K5.</title>
        <authorList>
            <person name="Park S.-J."/>
        </authorList>
    </citation>
    <scope>NUCLEOTIDE SEQUENCE [LARGE SCALE GENOMIC DNA]</scope>
    <source>
        <strain evidence="10 11">K5</strain>
    </source>
</reference>
<evidence type="ECO:0000259" key="8">
    <source>
        <dbReference type="PROSITE" id="PS51192"/>
    </source>
</evidence>
<dbReference type="GO" id="GO:0005524">
    <property type="term" value="F:ATP binding"/>
    <property type="evidence" value="ECO:0007669"/>
    <property type="project" value="UniProtKB-KW"/>
</dbReference>
<dbReference type="PROSITE" id="PS00039">
    <property type="entry name" value="DEAD_ATP_HELICASE"/>
    <property type="match status" value="1"/>
</dbReference>
<keyword evidence="11" id="KW-1185">Reference proteome</keyword>
<evidence type="ECO:0000313" key="11">
    <source>
        <dbReference type="Proteomes" id="UP000317496"/>
    </source>
</evidence>
<dbReference type="Gene3D" id="3.30.70.330">
    <property type="match status" value="1"/>
</dbReference>
<dbReference type="GO" id="GO:0016787">
    <property type="term" value="F:hydrolase activity"/>
    <property type="evidence" value="ECO:0007669"/>
    <property type="project" value="UniProtKB-KW"/>
</dbReference>
<dbReference type="EMBL" id="CP041636">
    <property type="protein sequence ID" value="QDO99132.1"/>
    <property type="molecule type" value="Genomic_DNA"/>
</dbReference>
<dbReference type="SMART" id="SM00490">
    <property type="entry name" value="HELICc"/>
    <property type="match status" value="1"/>
</dbReference>
<feature type="region of interest" description="Disordered" evidence="7">
    <location>
        <begin position="542"/>
        <end position="637"/>
    </location>
</feature>
<dbReference type="PROSITE" id="PS51192">
    <property type="entry name" value="HELICASE_ATP_BIND_1"/>
    <property type="match status" value="1"/>
</dbReference>
<protein>
    <submittedName>
        <fullName evidence="10">DEAD/DEAH box helicase</fullName>
    </submittedName>
</protein>
<dbReference type="OrthoDB" id="9805696at2"/>
<keyword evidence="3 6" id="KW-0347">Helicase</keyword>
<name>A0A516H5V6_9PROT</name>
<dbReference type="InterPro" id="IPR014001">
    <property type="entry name" value="Helicase_ATP-bd"/>
</dbReference>
<evidence type="ECO:0000256" key="4">
    <source>
        <dbReference type="ARBA" id="ARBA00022840"/>
    </source>
</evidence>
<evidence type="ECO:0000256" key="1">
    <source>
        <dbReference type="ARBA" id="ARBA00022741"/>
    </source>
</evidence>
<evidence type="ECO:0000256" key="2">
    <source>
        <dbReference type="ARBA" id="ARBA00022801"/>
    </source>
</evidence>
<dbReference type="InterPro" id="IPR012677">
    <property type="entry name" value="Nucleotide-bd_a/b_plait_sf"/>
</dbReference>
<evidence type="ECO:0000256" key="5">
    <source>
        <dbReference type="ARBA" id="ARBA00038437"/>
    </source>
</evidence>
<dbReference type="PANTHER" id="PTHR47959">
    <property type="entry name" value="ATP-DEPENDENT RNA HELICASE RHLE-RELATED"/>
    <property type="match status" value="1"/>
</dbReference>
<dbReference type="Pfam" id="PF00271">
    <property type="entry name" value="Helicase_C"/>
    <property type="match status" value="1"/>
</dbReference>
<feature type="compositionally biased region" description="Basic and acidic residues" evidence="7">
    <location>
        <begin position="566"/>
        <end position="580"/>
    </location>
</feature>
<dbReference type="Pfam" id="PF00270">
    <property type="entry name" value="DEAD"/>
    <property type="match status" value="1"/>
</dbReference>
<dbReference type="PROSITE" id="PS51194">
    <property type="entry name" value="HELICASE_CTER"/>
    <property type="match status" value="1"/>
</dbReference>
<evidence type="ECO:0000256" key="7">
    <source>
        <dbReference type="SAM" id="MobiDB-lite"/>
    </source>
</evidence>
<dbReference type="InterPro" id="IPR005580">
    <property type="entry name" value="DbpA/CsdA_RNA-bd_dom"/>
</dbReference>
<dbReference type="InterPro" id="IPR001650">
    <property type="entry name" value="Helicase_C-like"/>
</dbReference>
<dbReference type="InterPro" id="IPR011545">
    <property type="entry name" value="DEAD/DEAH_box_helicase_dom"/>
</dbReference>
<dbReference type="Gene3D" id="3.40.50.300">
    <property type="entry name" value="P-loop containing nucleotide triphosphate hydrolases"/>
    <property type="match status" value="2"/>
</dbReference>
<dbReference type="GO" id="GO:0003724">
    <property type="term" value="F:RNA helicase activity"/>
    <property type="evidence" value="ECO:0007669"/>
    <property type="project" value="TreeGrafter"/>
</dbReference>
<dbReference type="InterPro" id="IPR044742">
    <property type="entry name" value="DEAD/DEAH_RhlB"/>
</dbReference>
<evidence type="ECO:0000259" key="9">
    <source>
        <dbReference type="PROSITE" id="PS51194"/>
    </source>
</evidence>
<evidence type="ECO:0000256" key="6">
    <source>
        <dbReference type="RuleBase" id="RU000492"/>
    </source>
</evidence>
<dbReference type="CDD" id="cd00268">
    <property type="entry name" value="DEADc"/>
    <property type="match status" value="1"/>
</dbReference>
<dbReference type="PANTHER" id="PTHR47959:SF1">
    <property type="entry name" value="ATP-DEPENDENT RNA HELICASE DBPA"/>
    <property type="match status" value="1"/>
</dbReference>
<dbReference type="KEGG" id="fer:FNB15_18460"/>
<evidence type="ECO:0000256" key="3">
    <source>
        <dbReference type="ARBA" id="ARBA00022806"/>
    </source>
</evidence>
<keyword evidence="4 6" id="KW-0067">ATP-binding</keyword>
<keyword evidence="2 6" id="KW-0378">Hydrolase</keyword>
<organism evidence="10 11">
    <name type="scientific">Ferrovibrio terrae</name>
    <dbReference type="NCBI Taxonomy" id="2594003"/>
    <lineage>
        <taxon>Bacteria</taxon>
        <taxon>Pseudomonadati</taxon>
        <taxon>Pseudomonadota</taxon>
        <taxon>Alphaproteobacteria</taxon>
        <taxon>Rhodospirillales</taxon>
        <taxon>Rhodospirillaceae</taxon>
        <taxon>Ferrovibrio</taxon>
    </lineage>
</organism>